<proteinExistence type="predicted"/>
<comment type="caution">
    <text evidence="1">The sequence shown here is derived from an EMBL/GenBank/DDBJ whole genome shotgun (WGS) entry which is preliminary data.</text>
</comment>
<dbReference type="Proteomes" id="UP001054945">
    <property type="component" value="Unassembled WGS sequence"/>
</dbReference>
<evidence type="ECO:0000313" key="1">
    <source>
        <dbReference type="EMBL" id="GIY10746.1"/>
    </source>
</evidence>
<protein>
    <submittedName>
        <fullName evidence="1">Uncharacterized protein</fullName>
    </submittedName>
</protein>
<gene>
    <name evidence="1" type="ORF">CEXT_125871</name>
</gene>
<keyword evidence="2" id="KW-1185">Reference proteome</keyword>
<name>A0AAV4QQY8_CAEEX</name>
<dbReference type="AlphaFoldDB" id="A0AAV4QQY8"/>
<accession>A0AAV4QQY8</accession>
<dbReference type="EMBL" id="BPLR01006559">
    <property type="protein sequence ID" value="GIY10746.1"/>
    <property type="molecule type" value="Genomic_DNA"/>
</dbReference>
<sequence>MGFNQIPRVYRNEKAPFVTVLFAVFLGSRLANGVFLPRSEKLADTASLPPTEKYASWIQLGSRIASAVFLSCSENWLTQQVFLPRRNTLLGSNS</sequence>
<organism evidence="1 2">
    <name type="scientific">Caerostris extrusa</name>
    <name type="common">Bark spider</name>
    <name type="synonym">Caerostris bankana</name>
    <dbReference type="NCBI Taxonomy" id="172846"/>
    <lineage>
        <taxon>Eukaryota</taxon>
        <taxon>Metazoa</taxon>
        <taxon>Ecdysozoa</taxon>
        <taxon>Arthropoda</taxon>
        <taxon>Chelicerata</taxon>
        <taxon>Arachnida</taxon>
        <taxon>Araneae</taxon>
        <taxon>Araneomorphae</taxon>
        <taxon>Entelegynae</taxon>
        <taxon>Araneoidea</taxon>
        <taxon>Araneidae</taxon>
        <taxon>Caerostris</taxon>
    </lineage>
</organism>
<reference evidence="1 2" key="1">
    <citation type="submission" date="2021-06" db="EMBL/GenBank/DDBJ databases">
        <title>Caerostris extrusa draft genome.</title>
        <authorList>
            <person name="Kono N."/>
            <person name="Arakawa K."/>
        </authorList>
    </citation>
    <scope>NUCLEOTIDE SEQUENCE [LARGE SCALE GENOMIC DNA]</scope>
</reference>
<evidence type="ECO:0000313" key="2">
    <source>
        <dbReference type="Proteomes" id="UP001054945"/>
    </source>
</evidence>